<name>A0A5C5V1M2_9BACT</name>
<dbReference type="AlphaFoldDB" id="A0A5C5V1M2"/>
<dbReference type="EMBL" id="SJPF01000004">
    <property type="protein sequence ID" value="TWT31632.1"/>
    <property type="molecule type" value="Genomic_DNA"/>
</dbReference>
<keyword evidence="2" id="KW-1185">Reference proteome</keyword>
<evidence type="ECO:0000313" key="1">
    <source>
        <dbReference type="EMBL" id="TWT31632.1"/>
    </source>
</evidence>
<protein>
    <submittedName>
        <fullName evidence="1">Uncharacterized protein</fullName>
    </submittedName>
</protein>
<comment type="caution">
    <text evidence="1">The sequence shown here is derived from an EMBL/GenBank/DDBJ whole genome shotgun (WGS) entry which is preliminary data.</text>
</comment>
<reference evidence="1 2" key="1">
    <citation type="submission" date="2019-02" db="EMBL/GenBank/DDBJ databases">
        <title>Deep-cultivation of Planctomycetes and their phenomic and genomic characterization uncovers novel biology.</title>
        <authorList>
            <person name="Wiegand S."/>
            <person name="Jogler M."/>
            <person name="Boedeker C."/>
            <person name="Pinto D."/>
            <person name="Vollmers J."/>
            <person name="Rivas-Marin E."/>
            <person name="Kohn T."/>
            <person name="Peeters S.H."/>
            <person name="Heuer A."/>
            <person name="Rast P."/>
            <person name="Oberbeckmann S."/>
            <person name="Bunk B."/>
            <person name="Jeske O."/>
            <person name="Meyerdierks A."/>
            <person name="Storesund J.E."/>
            <person name="Kallscheuer N."/>
            <person name="Luecker S."/>
            <person name="Lage O.M."/>
            <person name="Pohl T."/>
            <person name="Merkel B.J."/>
            <person name="Hornburger P."/>
            <person name="Mueller R.-W."/>
            <person name="Bruemmer F."/>
            <person name="Labrenz M."/>
            <person name="Spormann A.M."/>
            <person name="Op Den Camp H."/>
            <person name="Overmann J."/>
            <person name="Amann R."/>
            <person name="Jetten M.S.M."/>
            <person name="Mascher T."/>
            <person name="Medema M.H."/>
            <person name="Devos D.P."/>
            <person name="Kaster A.-K."/>
            <person name="Ovreas L."/>
            <person name="Rohde M."/>
            <person name="Galperin M.Y."/>
            <person name="Jogler C."/>
        </authorList>
    </citation>
    <scope>NUCLEOTIDE SEQUENCE [LARGE SCALE GENOMIC DNA]</scope>
    <source>
        <strain evidence="1 2">Enr8</strain>
    </source>
</reference>
<organism evidence="1 2">
    <name type="scientific">Blastopirellula retiformator</name>
    <dbReference type="NCBI Taxonomy" id="2527970"/>
    <lineage>
        <taxon>Bacteria</taxon>
        <taxon>Pseudomonadati</taxon>
        <taxon>Planctomycetota</taxon>
        <taxon>Planctomycetia</taxon>
        <taxon>Pirellulales</taxon>
        <taxon>Pirellulaceae</taxon>
        <taxon>Blastopirellula</taxon>
    </lineage>
</organism>
<dbReference type="Proteomes" id="UP000318878">
    <property type="component" value="Unassembled WGS sequence"/>
</dbReference>
<evidence type="ECO:0000313" key="2">
    <source>
        <dbReference type="Proteomes" id="UP000318878"/>
    </source>
</evidence>
<proteinExistence type="predicted"/>
<gene>
    <name evidence="1" type="ORF">Enr8_35560</name>
</gene>
<accession>A0A5C5V1M2</accession>
<sequence>MRRTVAIFCQFTVETGHRHPDLLVAIGNYWTLLVEMNIPEAERFQRLLEAGVDLAWLQDNNTQYTLPTFLGTKGRGLGTRFFCLARNKKRPAILPNSWPFLIFKRSTTKSSR</sequence>